<dbReference type="EMBL" id="JAODUP010001318">
    <property type="protein sequence ID" value="KAK2140548.1"/>
    <property type="molecule type" value="Genomic_DNA"/>
</dbReference>
<evidence type="ECO:0000313" key="1">
    <source>
        <dbReference type="EMBL" id="KAK2140548.1"/>
    </source>
</evidence>
<accession>A0AAD9IUF6</accession>
<dbReference type="Proteomes" id="UP001208570">
    <property type="component" value="Unassembled WGS sequence"/>
</dbReference>
<sequence>MRAIIFKVWVDLTDGETSAKHLLKLCSRLNGPTIS</sequence>
<name>A0AAD9IUF6_9ANNE</name>
<evidence type="ECO:0000313" key="2">
    <source>
        <dbReference type="Proteomes" id="UP001208570"/>
    </source>
</evidence>
<proteinExistence type="predicted"/>
<gene>
    <name evidence="1" type="ORF">LSH36_1318g00026</name>
</gene>
<keyword evidence="2" id="KW-1185">Reference proteome</keyword>
<organism evidence="1 2">
    <name type="scientific">Paralvinella palmiformis</name>
    <dbReference type="NCBI Taxonomy" id="53620"/>
    <lineage>
        <taxon>Eukaryota</taxon>
        <taxon>Metazoa</taxon>
        <taxon>Spiralia</taxon>
        <taxon>Lophotrochozoa</taxon>
        <taxon>Annelida</taxon>
        <taxon>Polychaeta</taxon>
        <taxon>Sedentaria</taxon>
        <taxon>Canalipalpata</taxon>
        <taxon>Terebellida</taxon>
        <taxon>Terebelliformia</taxon>
        <taxon>Alvinellidae</taxon>
        <taxon>Paralvinella</taxon>
    </lineage>
</organism>
<protein>
    <submittedName>
        <fullName evidence="1">Uncharacterized protein</fullName>
    </submittedName>
</protein>
<comment type="caution">
    <text evidence="1">The sequence shown here is derived from an EMBL/GenBank/DDBJ whole genome shotgun (WGS) entry which is preliminary data.</text>
</comment>
<reference evidence="1" key="1">
    <citation type="journal article" date="2023" name="Mol. Biol. Evol.">
        <title>Third-Generation Sequencing Reveals the Adaptive Role of the Epigenome in Three Deep-Sea Polychaetes.</title>
        <authorList>
            <person name="Perez M."/>
            <person name="Aroh O."/>
            <person name="Sun Y."/>
            <person name="Lan Y."/>
            <person name="Juniper S.K."/>
            <person name="Young C.R."/>
            <person name="Angers B."/>
            <person name="Qian P.Y."/>
        </authorList>
    </citation>
    <scope>NUCLEOTIDE SEQUENCE</scope>
    <source>
        <strain evidence="1">P08H-3</strain>
    </source>
</reference>
<dbReference type="AlphaFoldDB" id="A0AAD9IUF6"/>